<organism evidence="10 11">
    <name type="scientific">Dendrobium thyrsiflorum</name>
    <name type="common">Pinecone-like raceme dendrobium</name>
    <name type="synonym">Orchid</name>
    <dbReference type="NCBI Taxonomy" id="117978"/>
    <lineage>
        <taxon>Eukaryota</taxon>
        <taxon>Viridiplantae</taxon>
        <taxon>Streptophyta</taxon>
        <taxon>Embryophyta</taxon>
        <taxon>Tracheophyta</taxon>
        <taxon>Spermatophyta</taxon>
        <taxon>Magnoliopsida</taxon>
        <taxon>Liliopsida</taxon>
        <taxon>Asparagales</taxon>
        <taxon>Orchidaceae</taxon>
        <taxon>Epidendroideae</taxon>
        <taxon>Malaxideae</taxon>
        <taxon>Dendrobiinae</taxon>
        <taxon>Dendrobium</taxon>
    </lineage>
</organism>
<keyword evidence="4" id="KW-0418">Kinase</keyword>
<comment type="function">
    <text evidence="6">CIPK serine-threonine protein kinases interact with CBL proteins. Binding of a CBL protein to the regulatory NAF domain of CIPK protein lead to the activation of the kinase in a calcium-dependent manner.</text>
</comment>
<keyword evidence="2" id="KW-0808">Transferase</keyword>
<comment type="similarity">
    <text evidence="1">Belongs to the protein kinase superfamily. CAMK Ser/Thr protein kinase family. SNF1 subfamily.</text>
</comment>
<evidence type="ECO:0000256" key="3">
    <source>
        <dbReference type="ARBA" id="ARBA00022741"/>
    </source>
</evidence>
<dbReference type="PANTHER" id="PTHR24348:SF68">
    <property type="entry name" value="SERINE_THREONINE-PROTEIN KINASE ATG1C"/>
    <property type="match status" value="1"/>
</dbReference>
<dbReference type="PROSITE" id="PS00108">
    <property type="entry name" value="PROTEIN_KINASE_ST"/>
    <property type="match status" value="1"/>
</dbReference>
<dbReference type="GO" id="GO:0005524">
    <property type="term" value="F:ATP binding"/>
    <property type="evidence" value="ECO:0007669"/>
    <property type="project" value="UniProtKB-UniRule"/>
</dbReference>
<evidence type="ECO:0000313" key="10">
    <source>
        <dbReference type="EMBL" id="KAL0922361.1"/>
    </source>
</evidence>
<evidence type="ECO:0000256" key="6">
    <source>
        <dbReference type="ARBA" id="ARBA00058225"/>
    </source>
</evidence>
<feature type="region of interest" description="Disordered" evidence="8">
    <location>
        <begin position="553"/>
        <end position="577"/>
    </location>
</feature>
<dbReference type="Pfam" id="PF00069">
    <property type="entry name" value="Pkinase"/>
    <property type="match status" value="1"/>
</dbReference>
<dbReference type="InterPro" id="IPR000719">
    <property type="entry name" value="Prot_kinase_dom"/>
</dbReference>
<dbReference type="Proteomes" id="UP001552299">
    <property type="component" value="Unassembled WGS sequence"/>
</dbReference>
<keyword evidence="3 7" id="KW-0547">Nucleotide-binding</keyword>
<dbReference type="FunFam" id="1.10.510.10:FF:000571">
    <property type="entry name" value="Maternal embryonic leucine zipper kinase"/>
    <property type="match status" value="1"/>
</dbReference>
<dbReference type="InterPro" id="IPR045269">
    <property type="entry name" value="Atg1-like"/>
</dbReference>
<dbReference type="PANTHER" id="PTHR24348">
    <property type="entry name" value="SERINE/THREONINE-PROTEIN KINASE UNC-51-RELATED"/>
    <property type="match status" value="1"/>
</dbReference>
<feature type="region of interest" description="Disordered" evidence="8">
    <location>
        <begin position="346"/>
        <end position="385"/>
    </location>
</feature>
<dbReference type="FunFam" id="3.30.200.20:FF:000042">
    <property type="entry name" value="Aurora kinase A"/>
    <property type="match status" value="1"/>
</dbReference>
<feature type="compositionally biased region" description="Polar residues" evidence="8">
    <location>
        <begin position="374"/>
        <end position="385"/>
    </location>
</feature>
<gene>
    <name evidence="10" type="ORF">M5K25_006340</name>
</gene>
<evidence type="ECO:0000313" key="11">
    <source>
        <dbReference type="Proteomes" id="UP001552299"/>
    </source>
</evidence>
<dbReference type="Pfam" id="PF24497">
    <property type="entry name" value="MIT_ATG1"/>
    <property type="match status" value="1"/>
</dbReference>
<dbReference type="PROSITE" id="PS00107">
    <property type="entry name" value="PROTEIN_KINASE_ATP"/>
    <property type="match status" value="1"/>
</dbReference>
<dbReference type="SUPFAM" id="SSF56112">
    <property type="entry name" value="Protein kinase-like (PK-like)"/>
    <property type="match status" value="1"/>
</dbReference>
<reference evidence="10 11" key="1">
    <citation type="journal article" date="2024" name="Plant Biotechnol. J.">
        <title>Dendrobium thyrsiflorum genome and its molecular insights into genes involved in important horticultural traits.</title>
        <authorList>
            <person name="Chen B."/>
            <person name="Wang J.Y."/>
            <person name="Zheng P.J."/>
            <person name="Li K.L."/>
            <person name="Liang Y.M."/>
            <person name="Chen X.F."/>
            <person name="Zhang C."/>
            <person name="Zhao X."/>
            <person name="He X."/>
            <person name="Zhang G.Q."/>
            <person name="Liu Z.J."/>
            <person name="Xu Q."/>
        </authorList>
    </citation>
    <scope>NUCLEOTIDE SEQUENCE [LARGE SCALE GENOMIC DNA]</scope>
    <source>
        <strain evidence="10">GZMU011</strain>
    </source>
</reference>
<keyword evidence="5 7" id="KW-0067">ATP-binding</keyword>
<dbReference type="InterPro" id="IPR011009">
    <property type="entry name" value="Kinase-like_dom_sf"/>
</dbReference>
<dbReference type="Gene3D" id="1.10.510.10">
    <property type="entry name" value="Transferase(Phosphotransferase) domain 1"/>
    <property type="match status" value="1"/>
</dbReference>
<dbReference type="SMART" id="SM00220">
    <property type="entry name" value="S_TKc"/>
    <property type="match status" value="1"/>
</dbReference>
<name>A0ABD0VI66_DENTH</name>
<dbReference type="InterPro" id="IPR056281">
    <property type="entry name" value="MIT_ATG1a/b/c"/>
</dbReference>
<feature type="binding site" evidence="7">
    <location>
        <position position="46"/>
    </location>
    <ligand>
        <name>ATP</name>
        <dbReference type="ChEBI" id="CHEBI:30616"/>
    </ligand>
</feature>
<evidence type="ECO:0000256" key="8">
    <source>
        <dbReference type="SAM" id="MobiDB-lite"/>
    </source>
</evidence>
<feature type="compositionally biased region" description="Polar residues" evidence="8">
    <location>
        <begin position="346"/>
        <end position="364"/>
    </location>
</feature>
<evidence type="ECO:0000256" key="2">
    <source>
        <dbReference type="ARBA" id="ARBA00022679"/>
    </source>
</evidence>
<keyword evidence="11" id="KW-1185">Reference proteome</keyword>
<dbReference type="InterPro" id="IPR017441">
    <property type="entry name" value="Protein_kinase_ATP_BS"/>
</dbReference>
<proteinExistence type="inferred from homology"/>
<comment type="caution">
    <text evidence="10">The sequence shown here is derived from an EMBL/GenBank/DDBJ whole genome shotgun (WGS) entry which is preliminary data.</text>
</comment>
<dbReference type="EMBL" id="JANQDX010000006">
    <property type="protein sequence ID" value="KAL0922361.1"/>
    <property type="molecule type" value="Genomic_DNA"/>
</dbReference>
<sequence length="702" mass="77918">MASGGGGFRGGRVVGDYMIGRQIGSGSFSVVWLARHRVNGAEVAVKEIVMETLSKKLRESLLSEIGILKRIKHPNIIALHDIIEASGRVYLILEYCRGGDLSRYIQKQGKVPEATAKHFMQQLASGLYVLRENNLVHRDLKPQNLLLSSSNENSVLKIADFGFARSLQPRGLAETLCGSPLYMAPEIMQLKKYDAKADLWSVGTILFQLVVGKTPFTGSNQVQLLQNILKSNDVHFPPESNLSHECIHLCKKLLRLNPVERVSFEEFFNHPFLSQQKSDESMSQSSSVASAGFSHRRPSGGSYQDWLPFPLDDESGMRHGSPLATMNGSPIRPTYGFSVAVHQSPTNSSKLSAVSEPSSINKMETSYGHDSSRHPTGNTKETSLSAIGAKQDPKIVDSLDLLDQDYVIVTGSLLEMSSSLLSLSESRNSTCKSENSLEASRNTALSAPMPIVGVSINKIHTMRSLESDSYPEQGSMDLWYTIEQPSARCMTRIRFLQQCTFVMAELVKEQLENDKLLEAFSIQLVILAILKQSLHICHTQAVVAAEESPSFETIKSPQNSKASLNSRHGISRSDTQLPHSVSSEIEKEFLLSVEHAEELAKDVGQVDEAADMPDAIELIFESALAFGRRGAVDEVMKNIERAEVWYSKAVILLHFLLVEAPCVNLYPPVCLTISDRQRLRIYIDVLNNRNNRFRLQRMTLKA</sequence>
<dbReference type="PROSITE" id="PS50011">
    <property type="entry name" value="PROTEIN_KINASE_DOM"/>
    <property type="match status" value="1"/>
</dbReference>
<dbReference type="GO" id="GO:0016301">
    <property type="term" value="F:kinase activity"/>
    <property type="evidence" value="ECO:0007669"/>
    <property type="project" value="UniProtKB-KW"/>
</dbReference>
<evidence type="ECO:0000256" key="1">
    <source>
        <dbReference type="ARBA" id="ARBA00006234"/>
    </source>
</evidence>
<dbReference type="AlphaFoldDB" id="A0ABD0VI66"/>
<evidence type="ECO:0000256" key="5">
    <source>
        <dbReference type="ARBA" id="ARBA00022840"/>
    </source>
</evidence>
<evidence type="ECO:0000256" key="7">
    <source>
        <dbReference type="PROSITE-ProRule" id="PRU10141"/>
    </source>
</evidence>
<feature type="region of interest" description="Disordered" evidence="8">
    <location>
        <begin position="278"/>
        <end position="300"/>
    </location>
</feature>
<evidence type="ECO:0000256" key="4">
    <source>
        <dbReference type="ARBA" id="ARBA00022777"/>
    </source>
</evidence>
<feature type="compositionally biased region" description="Low complexity" evidence="8">
    <location>
        <begin position="281"/>
        <end position="293"/>
    </location>
</feature>
<accession>A0ABD0VI66</accession>
<dbReference type="CDD" id="cd14009">
    <property type="entry name" value="STKc_ATG1_ULK_like"/>
    <property type="match status" value="1"/>
</dbReference>
<protein>
    <recommendedName>
        <fullName evidence="9">Protein kinase domain-containing protein</fullName>
    </recommendedName>
</protein>
<dbReference type="InterPro" id="IPR008271">
    <property type="entry name" value="Ser/Thr_kinase_AS"/>
</dbReference>
<feature type="domain" description="Protein kinase" evidence="9">
    <location>
        <begin position="17"/>
        <end position="273"/>
    </location>
</feature>
<evidence type="ECO:0000259" key="9">
    <source>
        <dbReference type="PROSITE" id="PS50011"/>
    </source>
</evidence>